<dbReference type="InterPro" id="IPR004134">
    <property type="entry name" value="Peptidase_C1B"/>
</dbReference>
<accession>A0A484BTJ7</accession>
<evidence type="ECO:0000313" key="6">
    <source>
        <dbReference type="Proteomes" id="UP000295192"/>
    </source>
</evidence>
<evidence type="ECO:0000256" key="4">
    <source>
        <dbReference type="PIRNR" id="PIRNR005700"/>
    </source>
</evidence>
<comment type="catalytic activity">
    <reaction evidence="4">
        <text>Inactivates bleomycin B2 (a cytotoxic glycometallopeptide) by hydrolysis of a carboxyamide bond of beta-aminoalanine, but also shows general aminopeptidase activity. The specificity varies somewhat with source, but amino acid arylamides of Met, Leu and Ala are preferred.</text>
        <dbReference type="EC" id="3.4.22.40"/>
    </reaction>
</comment>
<proteinExistence type="inferred from homology"/>
<dbReference type="PIRSF" id="PIRSF005700">
    <property type="entry name" value="PepC"/>
    <property type="match status" value="1"/>
</dbReference>
<keyword evidence="6" id="KW-1185">Reference proteome</keyword>
<dbReference type="EMBL" id="LSRL02000011">
    <property type="protein sequence ID" value="TDG51071.1"/>
    <property type="molecule type" value="Genomic_DNA"/>
</dbReference>
<keyword evidence="1 4" id="KW-0645">Protease</keyword>
<comment type="similarity">
    <text evidence="4">Belongs to the peptidase C1 family.</text>
</comment>
<dbReference type="SUPFAM" id="SSF54001">
    <property type="entry name" value="Cysteine proteinases"/>
    <property type="match status" value="1"/>
</dbReference>
<dbReference type="PANTHER" id="PTHR10363:SF2">
    <property type="entry name" value="BLEOMYCIN HYDROLASE"/>
    <property type="match status" value="1"/>
</dbReference>
<dbReference type="EC" id="3.4.22.40" evidence="4"/>
<reference evidence="5 6" key="1">
    <citation type="journal article" date="2019" name="J. Hered.">
        <title>An Improved Genome Assembly for Drosophila navojoa, the Basal Species in the mojavensis Cluster.</title>
        <authorList>
            <person name="Vanderlinde T."/>
            <person name="Dupim E.G."/>
            <person name="Nazario-Yepiz N.O."/>
            <person name="Carvalho A.B."/>
        </authorList>
    </citation>
    <scope>NUCLEOTIDE SEQUENCE [LARGE SCALE GENOMIC DNA]</scope>
    <source>
        <strain evidence="5">Navoj_Jal97</strain>
        <tissue evidence="5">Whole organism</tissue>
    </source>
</reference>
<protein>
    <recommendedName>
        <fullName evidence="4">Bleomycin hydrolase</fullName>
        <ecNumber evidence="4">3.4.22.40</ecNumber>
    </recommendedName>
</protein>
<comment type="caution">
    <text evidence="5">The sequence shown here is derived from an EMBL/GenBank/DDBJ whole genome shotgun (WGS) entry which is preliminary data.</text>
</comment>
<comment type="subcellular location">
    <subcellularLocation>
        <location evidence="4">Cytoplasm</location>
    </subcellularLocation>
</comment>
<dbReference type="Gene3D" id="3.90.70.10">
    <property type="entry name" value="Cysteine proteinases"/>
    <property type="match status" value="1"/>
</dbReference>
<dbReference type="PANTHER" id="PTHR10363">
    <property type="entry name" value="BLEOMYCIN HYDROLASE"/>
    <property type="match status" value="1"/>
</dbReference>
<sequence length="486" mass="54558">MSISPNAAGLALQSSQLSKWRSEFFSLPLNRLAQNICTRGDPISACQRANLQELTVGGKEHHEVARLKKSSVDGPHWICTGLDLLRHGLRKDYELSAPYLFYWHKLERCNYFLNTVIECLARGEPVEGRTFRYLMKHTVPDGGNWQMFVNLVKKYGVMPKQSYLASWSSTHTLHLNRMLKSKLHEFSSQLHEQFVSDGNAQKLPPMVESMLTDLYKVINICLGTPPTSFTLDLKDEEQETLFTPRSFYERMITPHFALDAWVSLGHDPRPSASYGRNYCIAHSSNLMGGLLQSYNNQPMDVLLEVMVKSLAAGSAVWLACDIQRIFKNNEGVLSLKTHNFEQVFGMPVGTALNKADRMLYRATSRNTSLLVTEVSLDALQQPLRFGTIRKTAKTNAVQNTESEGSIKDAADTVDNAKTKADAAEAESAKRKASMGQATVLHVDWLREYAFEIVVDARFVPPGVMQALRDEPSEELPIWDPMGALLS</sequence>
<evidence type="ECO:0000313" key="5">
    <source>
        <dbReference type="EMBL" id="TDG51071.1"/>
    </source>
</evidence>
<organism evidence="5 6">
    <name type="scientific">Drosophila navojoa</name>
    <name type="common">Fruit fly</name>
    <dbReference type="NCBI Taxonomy" id="7232"/>
    <lineage>
        <taxon>Eukaryota</taxon>
        <taxon>Metazoa</taxon>
        <taxon>Ecdysozoa</taxon>
        <taxon>Arthropoda</taxon>
        <taxon>Hexapoda</taxon>
        <taxon>Insecta</taxon>
        <taxon>Pterygota</taxon>
        <taxon>Neoptera</taxon>
        <taxon>Endopterygota</taxon>
        <taxon>Diptera</taxon>
        <taxon>Brachycera</taxon>
        <taxon>Muscomorpha</taxon>
        <taxon>Ephydroidea</taxon>
        <taxon>Drosophilidae</taxon>
        <taxon>Drosophila</taxon>
    </lineage>
</organism>
<dbReference type="KEGG" id="dnv:108654155"/>
<dbReference type="OrthoDB" id="2666448at2759"/>
<dbReference type="Pfam" id="PF03051">
    <property type="entry name" value="Peptidase_C1_2"/>
    <property type="match status" value="2"/>
</dbReference>
<evidence type="ECO:0000256" key="2">
    <source>
        <dbReference type="ARBA" id="ARBA00022801"/>
    </source>
</evidence>
<dbReference type="AlphaFoldDB" id="A0A484BTJ7"/>
<dbReference type="STRING" id="7232.A0A484BTJ7"/>
<dbReference type="Proteomes" id="UP000295192">
    <property type="component" value="Unassembled WGS sequence"/>
</dbReference>
<name>A0A484BTJ7_DRONA</name>
<dbReference type="GO" id="GO:0006508">
    <property type="term" value="P:proteolysis"/>
    <property type="evidence" value="ECO:0007669"/>
    <property type="project" value="UniProtKB-KW"/>
</dbReference>
<dbReference type="GO" id="GO:0070005">
    <property type="term" value="F:cysteine-type aminopeptidase activity"/>
    <property type="evidence" value="ECO:0007669"/>
    <property type="project" value="InterPro"/>
</dbReference>
<dbReference type="InterPro" id="IPR038765">
    <property type="entry name" value="Papain-like_cys_pep_sf"/>
</dbReference>
<keyword evidence="4" id="KW-0963">Cytoplasm</keyword>
<keyword evidence="2 4" id="KW-0378">Hydrolase</keyword>
<gene>
    <name evidence="5" type="ORF">AWZ03_002434</name>
</gene>
<dbReference type="GO" id="GO:0005737">
    <property type="term" value="C:cytoplasm"/>
    <property type="evidence" value="ECO:0007669"/>
    <property type="project" value="UniProtKB-SubCell"/>
</dbReference>
<evidence type="ECO:0000256" key="1">
    <source>
        <dbReference type="ARBA" id="ARBA00022670"/>
    </source>
</evidence>
<keyword evidence="3 4" id="KW-0788">Thiol protease</keyword>
<dbReference type="GO" id="GO:0004197">
    <property type="term" value="F:cysteine-type endopeptidase activity"/>
    <property type="evidence" value="ECO:0007669"/>
    <property type="project" value="UniProtKB-EC"/>
</dbReference>
<dbReference type="OMA" id="GEPHRYN"/>
<evidence type="ECO:0000256" key="3">
    <source>
        <dbReference type="ARBA" id="ARBA00022807"/>
    </source>
</evidence>